<evidence type="ECO:0000256" key="8">
    <source>
        <dbReference type="ARBA" id="ARBA00022833"/>
    </source>
</evidence>
<dbReference type="Pfam" id="PF09067">
    <property type="entry name" value="EpoR_lig-bind"/>
    <property type="match status" value="2"/>
</dbReference>
<comment type="function">
    <text evidence="14">This is a receptor for the anterior pituitary hormone prolactin.</text>
</comment>
<dbReference type="InterPro" id="IPR015152">
    <property type="entry name" value="Growth/epo_recpt_lig-bind"/>
</dbReference>
<evidence type="ECO:0000256" key="10">
    <source>
        <dbReference type="ARBA" id="ARBA00023136"/>
    </source>
</evidence>
<dbReference type="GO" id="GO:0019955">
    <property type="term" value="F:cytokine binding"/>
    <property type="evidence" value="ECO:0007669"/>
    <property type="project" value="TreeGrafter"/>
</dbReference>
<dbReference type="SUPFAM" id="SSF49265">
    <property type="entry name" value="Fibronectin type III"/>
    <property type="match status" value="4"/>
</dbReference>
<dbReference type="FunFam" id="2.60.40.10:FF:000358">
    <property type="entry name" value="Prolactin receptor"/>
    <property type="match status" value="2"/>
</dbReference>
<dbReference type="EMBL" id="MT375043">
    <property type="protein sequence ID" value="QOQ57005.1"/>
    <property type="molecule type" value="mRNA"/>
</dbReference>
<dbReference type="Gene3D" id="2.60.40.10">
    <property type="entry name" value="Immunoglobulins"/>
    <property type="match status" value="4"/>
</dbReference>
<keyword evidence="10 14" id="KW-0472">Membrane</keyword>
<dbReference type="PROSITE" id="PS50853">
    <property type="entry name" value="FN3"/>
    <property type="match status" value="4"/>
</dbReference>
<evidence type="ECO:0000313" key="17">
    <source>
        <dbReference type="EMBL" id="QOQ57005.1"/>
    </source>
</evidence>
<organism evidence="17">
    <name type="scientific">Pelodiscus sinensis</name>
    <name type="common">Chinese softshell turtle</name>
    <name type="synonym">Trionyx sinensis</name>
    <dbReference type="NCBI Taxonomy" id="13735"/>
    <lineage>
        <taxon>Eukaryota</taxon>
        <taxon>Metazoa</taxon>
        <taxon>Chordata</taxon>
        <taxon>Craniata</taxon>
        <taxon>Vertebrata</taxon>
        <taxon>Euteleostomi</taxon>
        <taxon>Archelosauria</taxon>
        <taxon>Testudinata</taxon>
        <taxon>Testudines</taxon>
        <taxon>Cryptodira</taxon>
        <taxon>Trionychia</taxon>
        <taxon>Trionychidae</taxon>
        <taxon>Pelodiscus</taxon>
    </lineage>
</organism>
<dbReference type="InterPro" id="IPR036116">
    <property type="entry name" value="FN3_sf"/>
</dbReference>
<comment type="domain">
    <text evidence="14">The box 1 motif is required for JAK interaction and/or activation.</text>
</comment>
<evidence type="ECO:0000256" key="3">
    <source>
        <dbReference type="ARBA" id="ARBA00019818"/>
    </source>
</evidence>
<dbReference type="Pfam" id="PF00041">
    <property type="entry name" value="fn3"/>
    <property type="match status" value="1"/>
</dbReference>
<feature type="domain" description="Fibronectin type-III" evidence="16">
    <location>
        <begin position="230"/>
        <end position="331"/>
    </location>
</feature>
<evidence type="ECO:0000256" key="11">
    <source>
        <dbReference type="ARBA" id="ARBA00023157"/>
    </source>
</evidence>
<dbReference type="GO" id="GO:0004925">
    <property type="term" value="F:prolactin receptor activity"/>
    <property type="evidence" value="ECO:0007669"/>
    <property type="project" value="TreeGrafter"/>
</dbReference>
<dbReference type="PANTHER" id="PTHR23036:SF86">
    <property type="entry name" value="PROLACTIN RECEPTOR"/>
    <property type="match status" value="1"/>
</dbReference>
<feature type="domain" description="Fibronectin type-III" evidence="16">
    <location>
        <begin position="332"/>
        <end position="432"/>
    </location>
</feature>
<feature type="region of interest" description="Disordered" evidence="15">
    <location>
        <begin position="526"/>
        <end position="556"/>
    </location>
</feature>
<keyword evidence="6 14" id="KW-0732">Signal</keyword>
<dbReference type="GO" id="GO:0009897">
    <property type="term" value="C:external side of plasma membrane"/>
    <property type="evidence" value="ECO:0007669"/>
    <property type="project" value="TreeGrafter"/>
</dbReference>
<dbReference type="GO" id="GO:0046872">
    <property type="term" value="F:metal ion binding"/>
    <property type="evidence" value="ECO:0007669"/>
    <property type="project" value="UniProtKB-KW"/>
</dbReference>
<dbReference type="InterPro" id="IPR003961">
    <property type="entry name" value="FN3_dom"/>
</dbReference>
<feature type="domain" description="Fibronectin type-III" evidence="16">
    <location>
        <begin position="27"/>
        <end position="128"/>
    </location>
</feature>
<keyword evidence="11 14" id="KW-1015">Disulfide bond</keyword>
<evidence type="ECO:0000256" key="6">
    <source>
        <dbReference type="ARBA" id="ARBA00022729"/>
    </source>
</evidence>
<evidence type="ECO:0000256" key="14">
    <source>
        <dbReference type="RuleBase" id="RU365035"/>
    </source>
</evidence>
<dbReference type="PANTHER" id="PTHR23036">
    <property type="entry name" value="CYTOKINE RECEPTOR"/>
    <property type="match status" value="1"/>
</dbReference>
<feature type="transmembrane region" description="Helical" evidence="14">
    <location>
        <begin position="438"/>
        <end position="457"/>
    </location>
</feature>
<comment type="domain">
    <text evidence="14">The WSXWS motif appears to be necessary for proper protein folding and thereby efficient intracellular transport and cell-surface receptor binding.</text>
</comment>
<dbReference type="InterPro" id="IPR013783">
    <property type="entry name" value="Ig-like_fold"/>
</dbReference>
<evidence type="ECO:0000256" key="13">
    <source>
        <dbReference type="ARBA" id="ARBA00023180"/>
    </source>
</evidence>
<dbReference type="GO" id="GO:0043235">
    <property type="term" value="C:receptor complex"/>
    <property type="evidence" value="ECO:0007669"/>
    <property type="project" value="TreeGrafter"/>
</dbReference>
<evidence type="ECO:0000256" key="5">
    <source>
        <dbReference type="ARBA" id="ARBA00022723"/>
    </source>
</evidence>
<keyword evidence="4 14" id="KW-0812">Transmembrane</keyword>
<evidence type="ECO:0000256" key="4">
    <source>
        <dbReference type="ARBA" id="ARBA00022692"/>
    </source>
</evidence>
<keyword evidence="5 14" id="KW-0479">Metal-binding</keyword>
<accession>A0A870P7I1</accession>
<comment type="similarity">
    <text evidence="2 14">Belongs to the type I cytokine receptor family. Type 1 subfamily.</text>
</comment>
<dbReference type="GO" id="GO:0017046">
    <property type="term" value="F:peptide hormone binding"/>
    <property type="evidence" value="ECO:0007669"/>
    <property type="project" value="TreeGrafter"/>
</dbReference>
<name>A0A870P7I1_PELSI</name>
<keyword evidence="13" id="KW-0325">Glycoprotein</keyword>
<evidence type="ECO:0000256" key="2">
    <source>
        <dbReference type="ARBA" id="ARBA00007885"/>
    </source>
</evidence>
<evidence type="ECO:0000259" key="16">
    <source>
        <dbReference type="PROSITE" id="PS50853"/>
    </source>
</evidence>
<evidence type="ECO:0000256" key="12">
    <source>
        <dbReference type="ARBA" id="ARBA00023170"/>
    </source>
</evidence>
<feature type="domain" description="Fibronectin type-III" evidence="16">
    <location>
        <begin position="129"/>
        <end position="228"/>
    </location>
</feature>
<dbReference type="GO" id="GO:0008284">
    <property type="term" value="P:positive regulation of cell population proliferation"/>
    <property type="evidence" value="ECO:0007669"/>
    <property type="project" value="TreeGrafter"/>
</dbReference>
<dbReference type="InterPro" id="IPR050379">
    <property type="entry name" value="Type-I_Cytokine_Rcpt"/>
</dbReference>
<evidence type="ECO:0000256" key="1">
    <source>
        <dbReference type="ARBA" id="ARBA00004479"/>
    </source>
</evidence>
<feature type="chain" id="PRO_5033091590" description="Prolactin receptor" evidence="14">
    <location>
        <begin position="25"/>
        <end position="828"/>
    </location>
</feature>
<evidence type="ECO:0000256" key="15">
    <source>
        <dbReference type="SAM" id="MobiDB-lite"/>
    </source>
</evidence>
<evidence type="ECO:0000256" key="9">
    <source>
        <dbReference type="ARBA" id="ARBA00022989"/>
    </source>
</evidence>
<evidence type="ECO:0000256" key="7">
    <source>
        <dbReference type="ARBA" id="ARBA00022737"/>
    </source>
</evidence>
<sequence>MKQKLASSVRLIFLLFLNIECLNEQSPPGKPEILKCHSPEMETFTCWWKPGSDGGLPTNYTLLYSKEGKEQTYECPDYKTAGPSSCYFDKKHTNLWTSYNISVKATNEMGSNISKPHYVDVTSIVQPDPPVNLSLEVIQSSGIFHLWAKWSPPPLADIRSGWLILHYELRLKSEEGKEWETIFVGQQTHYKAFKLHPGLKYIIEVRCMLNHGDWSEWSSGGYIQIPNGQPPGRPELLRCRSPEKETFTCWWKPGSDGGLPTNYTLFYSKEGDRSINECPDYRTAGPNSCYFDKKHTSLWAIYNITIKATNKMGSNISEPQYVDVTYIVQPDPPVNLSLEVKKQVDGKPYLLLKWNPPPLADVKSGWLTLEYRLRLKPEDGEEWETIIVGQQTQYKLFSLNPGKKYIAQVHCKPDHGEWSEWSSENYIQIPGDIELKDVIVWIFVAVLSSVICLIIIWTMALKGYNMVACILPPVPGPKIKGLDTHLLETGKSEELLSALGCQDFPPPSDCEDLLVEFLEVNDSDDQQLMPSHEKGHPSKNTKSAHKETVSDSGKGSCDSPFLLSEKSRGLRIPPSAFQTPNVNEIPENNARKSNCEIQSIDLGKGKIPYIYTGSAMLSTWPGTQLVNNQTPKCSCHNITDVCKIALGTMNVNVTSVLVGSEETQQLQYSKPIETISEEKLDKQGELESLHSKVDPDTMQLLPNEKSPFLSAKLMDYVEIHKVNQDGALAVLPKQKENSGKTENCTGPGTSKEYAKVSRVVDNNILVIIPVSRVQTTPIFQEPPKESIQNLQQGQTEKNMSYCFTTPSECKIDAGGLDYLDPTSFMCSF</sequence>
<proteinExistence type="evidence at transcript level"/>
<gene>
    <name evidence="14 17" type="primary">PRLR</name>
</gene>
<comment type="subcellular location">
    <subcellularLocation>
        <location evidence="1 14">Membrane</location>
        <topology evidence="1 14">Single-pass type I membrane protein</topology>
    </subcellularLocation>
</comment>
<keyword evidence="7" id="KW-0677">Repeat</keyword>
<dbReference type="AlphaFoldDB" id="A0A870P7I1"/>
<dbReference type="FunFam" id="2.60.40.10:FF:000287">
    <property type="entry name" value="Prolactin receptor"/>
    <property type="match status" value="2"/>
</dbReference>
<dbReference type="CDD" id="cd00063">
    <property type="entry name" value="FN3"/>
    <property type="match status" value="4"/>
</dbReference>
<keyword evidence="9 14" id="KW-1133">Transmembrane helix</keyword>
<protein>
    <recommendedName>
        <fullName evidence="3 14">Prolactin receptor</fullName>
        <shortName evidence="14">PRL-R</shortName>
    </recommendedName>
</protein>
<reference evidence="17" key="1">
    <citation type="journal article" name="Aquac Rep">
        <title>Characterization of growth hormone (GH) in Chinese soft-shelled turtle: Molecular identification, capability in activating GH receptor and tissue distribution.</title>
        <authorList>
            <person name="Yang M."/>
            <person name="Lin Y."/>
            <person name="Fan J."/>
            <person name="Yin Y."/>
            <person name="Yu P."/>
            <person name="Meng F."/>
            <person name="Du X."/>
            <person name="Han X."/>
            <person name="Cao X."/>
            <person name="Kong F."/>
            <person name="Huang A."/>
            <person name="Huang L."/>
            <person name="Zeng X."/>
            <person name="Bu G."/>
        </authorList>
    </citation>
    <scope>NUCLEOTIDE SEQUENCE</scope>
</reference>
<keyword evidence="8 14" id="KW-0862">Zinc</keyword>
<dbReference type="SMART" id="SM00060">
    <property type="entry name" value="FN3"/>
    <property type="match status" value="4"/>
</dbReference>
<keyword evidence="12 14" id="KW-0675">Receptor</keyword>
<feature type="signal peptide" evidence="14">
    <location>
        <begin position="1"/>
        <end position="24"/>
    </location>
</feature>